<evidence type="ECO:0000256" key="1">
    <source>
        <dbReference type="SAM" id="MobiDB-lite"/>
    </source>
</evidence>
<feature type="transmembrane region" description="Helical" evidence="2">
    <location>
        <begin position="20"/>
        <end position="39"/>
    </location>
</feature>
<reference evidence="3" key="2">
    <citation type="journal article" date="2021" name="PeerJ">
        <title>Extensive microbial diversity within the chicken gut microbiome revealed by metagenomics and culture.</title>
        <authorList>
            <person name="Gilroy R."/>
            <person name="Ravi A."/>
            <person name="Getino M."/>
            <person name="Pursley I."/>
            <person name="Horton D.L."/>
            <person name="Alikhan N.F."/>
            <person name="Baker D."/>
            <person name="Gharbi K."/>
            <person name="Hall N."/>
            <person name="Watson M."/>
            <person name="Adriaenssens E.M."/>
            <person name="Foster-Nyarko E."/>
            <person name="Jarju S."/>
            <person name="Secka A."/>
            <person name="Antonio M."/>
            <person name="Oren A."/>
            <person name="Chaudhuri R.R."/>
            <person name="La Ragione R."/>
            <person name="Hildebrand F."/>
            <person name="Pallen M.J."/>
        </authorList>
    </citation>
    <scope>NUCLEOTIDE SEQUENCE</scope>
    <source>
        <strain evidence="3">ChiHjej12B11-29160</strain>
    </source>
</reference>
<feature type="compositionally biased region" description="Low complexity" evidence="1">
    <location>
        <begin position="92"/>
        <end position="105"/>
    </location>
</feature>
<sequence>MKNLLDQLKTHKKQAIATGAGIIGLCLALVLIVVGFPAIPDTGTDNNWNQNALEATTSTDSDNNKDQVTTKNNQQKEKTSDKTENNKDKQASSTTSSHLSNSQQNGSSSDKQSSINKKAADTSAGQSDDSNNAGNSSHTHTWQDHTASRQVWVSNMVTVPDYETQTIRGGQLYTQHSDGNWYSDGETYWFYTDADYDAFKSLIIEKMRNEGYIGNYVNRSKTEKVQVGSHQEDHGSYKTETYVDYQYCACGAKK</sequence>
<name>A0A9D1HYB9_9ACTN</name>
<dbReference type="InterPro" id="IPR026065">
    <property type="entry name" value="FAM60A"/>
</dbReference>
<gene>
    <name evidence="3" type="ORF">IAD17_07955</name>
</gene>
<dbReference type="AlphaFoldDB" id="A0A9D1HYB9"/>
<feature type="compositionally biased region" description="Basic and acidic residues" evidence="1">
    <location>
        <begin position="74"/>
        <end position="90"/>
    </location>
</feature>
<organism evidence="3 4">
    <name type="scientific">Candidatus Coprovicinus avistercoris</name>
    <dbReference type="NCBI Taxonomy" id="2840754"/>
    <lineage>
        <taxon>Bacteria</taxon>
        <taxon>Bacillati</taxon>
        <taxon>Actinomycetota</taxon>
        <taxon>Coriobacteriia</taxon>
        <taxon>Coriobacteriales</taxon>
        <taxon>Coriobacteriaceae</taxon>
        <taxon>Coriobacteriaceae incertae sedis</taxon>
        <taxon>Candidatus Coprovicinus</taxon>
    </lineage>
</organism>
<feature type="compositionally biased region" description="Polar residues" evidence="1">
    <location>
        <begin position="123"/>
        <end position="140"/>
    </location>
</feature>
<evidence type="ECO:0000313" key="3">
    <source>
        <dbReference type="EMBL" id="HIU24836.1"/>
    </source>
</evidence>
<protein>
    <submittedName>
        <fullName evidence="3">Uncharacterized protein</fullName>
    </submittedName>
</protein>
<accession>A0A9D1HYB9</accession>
<comment type="caution">
    <text evidence="3">The sequence shown here is derived from an EMBL/GenBank/DDBJ whole genome shotgun (WGS) entry which is preliminary data.</text>
</comment>
<feature type="region of interest" description="Disordered" evidence="1">
    <location>
        <begin position="55"/>
        <end position="144"/>
    </location>
</feature>
<evidence type="ECO:0000313" key="4">
    <source>
        <dbReference type="Proteomes" id="UP000824078"/>
    </source>
</evidence>
<keyword evidence="2" id="KW-0812">Transmembrane</keyword>
<feature type="compositionally biased region" description="Polar residues" evidence="1">
    <location>
        <begin position="55"/>
        <end position="73"/>
    </location>
</feature>
<feature type="compositionally biased region" description="Polar residues" evidence="1">
    <location>
        <begin position="106"/>
        <end position="116"/>
    </location>
</feature>
<keyword evidence="2" id="KW-1133">Transmembrane helix</keyword>
<evidence type="ECO:0000256" key="2">
    <source>
        <dbReference type="SAM" id="Phobius"/>
    </source>
</evidence>
<reference evidence="3" key="1">
    <citation type="submission" date="2020-10" db="EMBL/GenBank/DDBJ databases">
        <authorList>
            <person name="Gilroy R."/>
        </authorList>
    </citation>
    <scope>NUCLEOTIDE SEQUENCE</scope>
    <source>
        <strain evidence="3">ChiHjej12B11-29160</strain>
    </source>
</reference>
<keyword evidence="2" id="KW-0472">Membrane</keyword>
<proteinExistence type="predicted"/>
<dbReference type="Pfam" id="PF15396">
    <property type="entry name" value="FAM60A"/>
    <property type="match status" value="1"/>
</dbReference>
<dbReference type="Proteomes" id="UP000824078">
    <property type="component" value="Unassembled WGS sequence"/>
</dbReference>
<dbReference type="EMBL" id="DVMQ01000021">
    <property type="protein sequence ID" value="HIU24836.1"/>
    <property type="molecule type" value="Genomic_DNA"/>
</dbReference>